<dbReference type="InterPro" id="IPR036388">
    <property type="entry name" value="WH-like_DNA-bd_sf"/>
</dbReference>
<dbReference type="Pfam" id="PF12727">
    <property type="entry name" value="PBP_like"/>
    <property type="match status" value="1"/>
</dbReference>
<dbReference type="InterPro" id="IPR036390">
    <property type="entry name" value="WH_DNA-bd_sf"/>
</dbReference>
<organism evidence="2">
    <name type="scientific">Candidatus Methanomethylicus mesodigestus</name>
    <dbReference type="NCBI Taxonomy" id="1867258"/>
    <lineage>
        <taxon>Archaea</taxon>
        <taxon>Thermoproteota</taxon>
        <taxon>Methanosuratincolia</taxon>
        <taxon>Candidatus Methanomethylicales</taxon>
        <taxon>Candidatus Methanomethylicaceae</taxon>
        <taxon>Candidatus Methanomethylicus</taxon>
    </lineage>
</organism>
<dbReference type="EMBL" id="DSTX01000013">
    <property type="protein sequence ID" value="HFK21164.1"/>
    <property type="molecule type" value="Genomic_DNA"/>
</dbReference>
<protein>
    <submittedName>
        <fullName evidence="2">LysR family transcriptional regulator</fullName>
    </submittedName>
</protein>
<dbReference type="PANTHER" id="PTHR38431:SF1">
    <property type="entry name" value="BLL2305 PROTEIN"/>
    <property type="match status" value="1"/>
</dbReference>
<gene>
    <name evidence="2" type="ORF">ENS19_07820</name>
</gene>
<evidence type="ECO:0000259" key="1">
    <source>
        <dbReference type="Pfam" id="PF12727"/>
    </source>
</evidence>
<evidence type="ECO:0000313" key="2">
    <source>
        <dbReference type="EMBL" id="HFK21164.1"/>
    </source>
</evidence>
<dbReference type="InterPro" id="IPR024370">
    <property type="entry name" value="PBP_domain"/>
</dbReference>
<dbReference type="AlphaFoldDB" id="A0A7C3ET49"/>
<dbReference type="Gene3D" id="1.10.10.10">
    <property type="entry name" value="Winged helix-like DNA-binding domain superfamily/Winged helix DNA-binding domain"/>
    <property type="match status" value="1"/>
</dbReference>
<dbReference type="PANTHER" id="PTHR38431">
    <property type="entry name" value="BLL2305 PROTEIN"/>
    <property type="match status" value="1"/>
</dbReference>
<proteinExistence type="predicted"/>
<sequence length="346" mass="37942">MKPRFAVWLEDGSRYIIGEKEARILEGLEKYGSLMATAKSLGVTYAHVWKVVERLTNCLGKPVVSAYRGGEAGGGTTLTEDGLALLREYQKLEDRIAKFIGSSNKRVFVDYNRPGLVIIGSSCPALKLLIGLIKGTDCEVVEVGSSAGITAVMLGEADIAGIHLYDPVSGKYNEKAVKDAWPHGMAALIKGYVREQGLLVKSGNPKGIWCLEDLQKKNGRLVNRNLGSGTRELLDRLIKSKGMDAGSIRGYDFEVKTHEEVAKAIVENRADAGIGLRAMARAHNLDFAKLCEEEYDFVAERRRINKPEIKAFIASLKSADFREMLGEKYEGIWTTGETGKVLEITG</sequence>
<dbReference type="SUPFAM" id="SSF46785">
    <property type="entry name" value="Winged helix' DNA-binding domain"/>
    <property type="match status" value="1"/>
</dbReference>
<name>A0A7C3ET49_9CREN</name>
<reference evidence="2" key="1">
    <citation type="journal article" date="2020" name="mSystems">
        <title>Genome- and Community-Level Interaction Insights into Carbon Utilization and Element Cycling Functions of Hydrothermarchaeota in Hydrothermal Sediment.</title>
        <authorList>
            <person name="Zhou Z."/>
            <person name="Liu Y."/>
            <person name="Xu W."/>
            <person name="Pan J."/>
            <person name="Luo Z.H."/>
            <person name="Li M."/>
        </authorList>
    </citation>
    <scope>NUCLEOTIDE SEQUENCE [LARGE SCALE GENOMIC DNA]</scope>
    <source>
        <strain evidence="2">SpSt-468</strain>
    </source>
</reference>
<dbReference type="SUPFAM" id="SSF53850">
    <property type="entry name" value="Periplasmic binding protein-like II"/>
    <property type="match status" value="1"/>
</dbReference>
<accession>A0A7C3ET49</accession>
<feature type="domain" description="PBP" evidence="1">
    <location>
        <begin position="135"/>
        <end position="316"/>
    </location>
</feature>
<dbReference type="Gene3D" id="3.40.190.10">
    <property type="entry name" value="Periplasmic binding protein-like II"/>
    <property type="match status" value="2"/>
</dbReference>
<comment type="caution">
    <text evidence="2">The sequence shown here is derived from an EMBL/GenBank/DDBJ whole genome shotgun (WGS) entry which is preliminary data.</text>
</comment>